<dbReference type="InterPro" id="IPR038219">
    <property type="entry name" value="Sep15/SelM_sf"/>
</dbReference>
<feature type="domain" description="Protein kinase" evidence="2">
    <location>
        <begin position="340"/>
        <end position="705"/>
    </location>
</feature>
<dbReference type="InterPro" id="IPR011009">
    <property type="entry name" value="Kinase-like_dom_sf"/>
</dbReference>
<keyword evidence="3" id="KW-0418">Kinase</keyword>
<dbReference type="PROSITE" id="PS50011">
    <property type="entry name" value="PROTEIN_KINASE_DOM"/>
    <property type="match status" value="1"/>
</dbReference>
<dbReference type="SMART" id="SM00220">
    <property type="entry name" value="S_TKc"/>
    <property type="match status" value="1"/>
</dbReference>
<sequence length="920" mass="103627">MDPTKRAGINWELLGIAEPIAEPPISNGPTTGITSSNQIQAPRPGHSVSTSKSSEVGAKNSRQSDLLFSWRISVTDEDITETRPEEEAGNFRLINEQNRNLGSFGGCSSDAGASNCSFLSIVPVQDMGHSDYIEWESSEMANDCVGTQALHSHHPALQPQDNTNDDADVQTMSDAMFAASITSASEDKGFLPLDALRRIVTPTAVQRLLGHAFPHFKPKVINSWVSSISGKPDEVKTQPRRRKIFAILILMEQVKLIEDFIKHNIDDSFLPLEIKRNLRHKPVIQLQKKDGTVLSCLNHWRTKHINNFVQCQETICTPFFKLPGDDVHYYEITSKTILPFQEYDLVQIGGYGSVRKVRIHHAHYSRDTTSKASHNLWSYNCTRFLIPPQDRAKVLRHFAVKQLHLETHEEYAREVELFERLGVGSRGPEPDHLIQLQLTYKYGQSYYLVFPWADGNLREFWSKTTANPGSKAETVWFLSQCLGLVRALRRIHNLRTMSKEDNYVPVPNDPNVLLDNKHWGRHGDIKPENILWFKKYEESRRNFLVISDFGLTRFNTADSRSKVAYDAVRGFSGSYRPPDVDLKRTISQRYDIWSLGCVFLEFVSWFLVGHDRTQKDFTDARIQEDGLHTGSRILLEDKFFNFNPSKDDAPSTANVKTSVTDWIDDLHQQKSCAAPVHEILDLIQYTMLVPDAKERWACSRIQPVITELIRKSKRDTAYATGGTYGVSDPLRFPYISVESPAVCDQPEKMCQIVTDTGEQEGKIPSLPGTPDKSGRRDRSLSLSPAAAISSREHKLPQTKDRVIRPPVKPVGSSVQSSYFSRSATEPASMLASDRKSVSRSARLSSFSTEDSTQSIMSVSEAASSFASTPDTSPFPSQSAEDCFDVLEQTLVLRQKDACEGISSEERPKRRRKEAIALTDT</sequence>
<accession>A0A135ST15</accession>
<proteinExistence type="predicted"/>
<comment type="caution">
    <text evidence="3">The sequence shown here is derived from an EMBL/GenBank/DDBJ whole genome shotgun (WGS) entry which is preliminary data.</text>
</comment>
<protein>
    <submittedName>
        <fullName evidence="3">Serine/threonine protein kinase</fullName>
    </submittedName>
</protein>
<keyword evidence="3" id="KW-0808">Transferase</keyword>
<dbReference type="GO" id="GO:0005524">
    <property type="term" value="F:ATP binding"/>
    <property type="evidence" value="ECO:0007669"/>
    <property type="project" value="InterPro"/>
</dbReference>
<feature type="compositionally biased region" description="Basic and acidic residues" evidence="1">
    <location>
        <begin position="790"/>
        <end position="803"/>
    </location>
</feature>
<feature type="region of interest" description="Disordered" evidence="1">
    <location>
        <begin position="897"/>
        <end position="920"/>
    </location>
</feature>
<feature type="compositionally biased region" description="Low complexity" evidence="1">
    <location>
        <begin position="838"/>
        <end position="847"/>
    </location>
</feature>
<dbReference type="Pfam" id="PF00069">
    <property type="entry name" value="Pkinase"/>
    <property type="match status" value="1"/>
</dbReference>
<name>A0A135ST15_9PEZI</name>
<feature type="compositionally biased region" description="Polar residues" evidence="1">
    <location>
        <begin position="812"/>
        <end position="825"/>
    </location>
</feature>
<dbReference type="Gene3D" id="1.10.510.10">
    <property type="entry name" value="Transferase(Phosphotransferase) domain 1"/>
    <property type="match status" value="1"/>
</dbReference>
<evidence type="ECO:0000313" key="4">
    <source>
        <dbReference type="Proteomes" id="UP000070054"/>
    </source>
</evidence>
<evidence type="ECO:0000313" key="3">
    <source>
        <dbReference type="EMBL" id="KXH39042.1"/>
    </source>
</evidence>
<dbReference type="GO" id="GO:0004674">
    <property type="term" value="F:protein serine/threonine kinase activity"/>
    <property type="evidence" value="ECO:0007669"/>
    <property type="project" value="UniProtKB-KW"/>
</dbReference>
<dbReference type="Gene3D" id="3.40.30.50">
    <property type="entry name" value="Sep15/SelM thioredoxin-like domain, active-site redox motif"/>
    <property type="match status" value="1"/>
</dbReference>
<evidence type="ECO:0000259" key="2">
    <source>
        <dbReference type="PROSITE" id="PS50011"/>
    </source>
</evidence>
<feature type="region of interest" description="Disordered" evidence="1">
    <location>
        <begin position="755"/>
        <end position="854"/>
    </location>
</feature>
<feature type="region of interest" description="Disordered" evidence="1">
    <location>
        <begin position="20"/>
        <end position="60"/>
    </location>
</feature>
<dbReference type="PANTHER" id="PTHR24359">
    <property type="entry name" value="SERINE/THREONINE-PROTEIN KINASE SBK1"/>
    <property type="match status" value="1"/>
</dbReference>
<dbReference type="InterPro" id="IPR000719">
    <property type="entry name" value="Prot_kinase_dom"/>
</dbReference>
<keyword evidence="4" id="KW-1185">Reference proteome</keyword>
<dbReference type="SUPFAM" id="SSF56112">
    <property type="entry name" value="Protein kinase-like (PK-like)"/>
    <property type="match status" value="1"/>
</dbReference>
<feature type="compositionally biased region" description="Polar residues" evidence="1">
    <location>
        <begin position="27"/>
        <end position="40"/>
    </location>
</feature>
<organism evidence="3 4">
    <name type="scientific">Colletotrichum nymphaeae SA-01</name>
    <dbReference type="NCBI Taxonomy" id="1460502"/>
    <lineage>
        <taxon>Eukaryota</taxon>
        <taxon>Fungi</taxon>
        <taxon>Dikarya</taxon>
        <taxon>Ascomycota</taxon>
        <taxon>Pezizomycotina</taxon>
        <taxon>Sordariomycetes</taxon>
        <taxon>Hypocreomycetidae</taxon>
        <taxon>Glomerellales</taxon>
        <taxon>Glomerellaceae</taxon>
        <taxon>Colletotrichum</taxon>
        <taxon>Colletotrichum acutatum species complex</taxon>
    </lineage>
</organism>
<keyword evidence="3" id="KW-0723">Serine/threonine-protein kinase</keyword>
<gene>
    <name evidence="3" type="ORF">CNYM01_05521</name>
</gene>
<dbReference type="Proteomes" id="UP000070054">
    <property type="component" value="Unassembled WGS sequence"/>
</dbReference>
<dbReference type="CDD" id="cd00180">
    <property type="entry name" value="PKc"/>
    <property type="match status" value="1"/>
</dbReference>
<feature type="compositionally biased region" description="Basic and acidic residues" evidence="1">
    <location>
        <begin position="897"/>
        <end position="907"/>
    </location>
</feature>
<dbReference type="EMBL" id="JEMN01001374">
    <property type="protein sequence ID" value="KXH39042.1"/>
    <property type="molecule type" value="Genomic_DNA"/>
</dbReference>
<feature type="compositionally biased region" description="Low complexity" evidence="1">
    <location>
        <begin position="780"/>
        <end position="789"/>
    </location>
</feature>
<feature type="compositionally biased region" description="Polar residues" evidence="1">
    <location>
        <begin position="47"/>
        <end position="60"/>
    </location>
</feature>
<dbReference type="AlphaFoldDB" id="A0A135ST15"/>
<reference evidence="3 4" key="1">
    <citation type="submission" date="2014-02" db="EMBL/GenBank/DDBJ databases">
        <title>The genome sequence of Colletotrichum nymphaeae SA-01.</title>
        <authorList>
            <person name="Baroncelli R."/>
            <person name="Thon M.R."/>
        </authorList>
    </citation>
    <scope>NUCLEOTIDE SEQUENCE [LARGE SCALE GENOMIC DNA]</scope>
    <source>
        <strain evidence="3 4">SA-01</strain>
    </source>
</reference>
<evidence type="ECO:0000256" key="1">
    <source>
        <dbReference type="SAM" id="MobiDB-lite"/>
    </source>
</evidence>
<dbReference type="OrthoDB" id="1046782at2759"/>
<dbReference type="PANTHER" id="PTHR24359:SF37">
    <property type="entry name" value="PROTEIN KINASE DOMAIN-CONTAINING PROTEIN"/>
    <property type="match status" value="1"/>
</dbReference>